<keyword evidence="1" id="KW-1133">Transmembrane helix</keyword>
<keyword evidence="3" id="KW-1185">Reference proteome</keyword>
<gene>
    <name evidence="2" type="ORF">M6B38_346835</name>
</gene>
<dbReference type="Proteomes" id="UP001140949">
    <property type="component" value="Unassembled WGS sequence"/>
</dbReference>
<feature type="transmembrane region" description="Helical" evidence="1">
    <location>
        <begin position="57"/>
        <end position="77"/>
    </location>
</feature>
<organism evidence="2 3">
    <name type="scientific">Iris pallida</name>
    <name type="common">Sweet iris</name>
    <dbReference type="NCBI Taxonomy" id="29817"/>
    <lineage>
        <taxon>Eukaryota</taxon>
        <taxon>Viridiplantae</taxon>
        <taxon>Streptophyta</taxon>
        <taxon>Embryophyta</taxon>
        <taxon>Tracheophyta</taxon>
        <taxon>Spermatophyta</taxon>
        <taxon>Magnoliopsida</taxon>
        <taxon>Liliopsida</taxon>
        <taxon>Asparagales</taxon>
        <taxon>Iridaceae</taxon>
        <taxon>Iridoideae</taxon>
        <taxon>Irideae</taxon>
        <taxon>Iris</taxon>
    </lineage>
</organism>
<accession>A0AAX6GTI6</accession>
<dbReference type="AlphaFoldDB" id="A0AAX6GTI6"/>
<proteinExistence type="predicted"/>
<keyword evidence="1" id="KW-0812">Transmembrane</keyword>
<sequence>MESAVSVGEVGCCGRELEKSKWWWRAFACGGKGGCGVDMAEKRLGPTTEAARQCSGFGLGLGFIIGWIVSGILCPACRTRRGLMYLY</sequence>
<evidence type="ECO:0000313" key="3">
    <source>
        <dbReference type="Proteomes" id="UP001140949"/>
    </source>
</evidence>
<reference evidence="2" key="1">
    <citation type="journal article" date="2023" name="GigaByte">
        <title>Genome assembly of the bearded iris, Iris pallida Lam.</title>
        <authorList>
            <person name="Bruccoleri R.E."/>
            <person name="Oakeley E.J."/>
            <person name="Faust A.M.E."/>
            <person name="Altorfer M."/>
            <person name="Dessus-Babus S."/>
            <person name="Burckhardt D."/>
            <person name="Oertli M."/>
            <person name="Naumann U."/>
            <person name="Petersen F."/>
            <person name="Wong J."/>
        </authorList>
    </citation>
    <scope>NUCLEOTIDE SEQUENCE</scope>
    <source>
        <strain evidence="2">GSM-AAB239-AS_SAM_17_03QT</strain>
    </source>
</reference>
<comment type="caution">
    <text evidence="2">The sequence shown here is derived from an EMBL/GenBank/DDBJ whole genome shotgun (WGS) entry which is preliminary data.</text>
</comment>
<name>A0AAX6GTI6_IRIPA</name>
<evidence type="ECO:0000313" key="2">
    <source>
        <dbReference type="EMBL" id="KAJ6831833.1"/>
    </source>
</evidence>
<evidence type="ECO:0000256" key="1">
    <source>
        <dbReference type="SAM" id="Phobius"/>
    </source>
</evidence>
<protein>
    <submittedName>
        <fullName evidence="2">Pollen-specific leucine-rich repeat extensin-like protein 4</fullName>
    </submittedName>
</protein>
<keyword evidence="1" id="KW-0472">Membrane</keyword>
<reference evidence="2" key="2">
    <citation type="submission" date="2023-04" db="EMBL/GenBank/DDBJ databases">
        <authorList>
            <person name="Bruccoleri R.E."/>
            <person name="Oakeley E.J."/>
            <person name="Faust A.-M."/>
            <person name="Dessus-Babus S."/>
            <person name="Altorfer M."/>
            <person name="Burckhardt D."/>
            <person name="Oertli M."/>
            <person name="Naumann U."/>
            <person name="Petersen F."/>
            <person name="Wong J."/>
        </authorList>
    </citation>
    <scope>NUCLEOTIDE SEQUENCE</scope>
    <source>
        <strain evidence="2">GSM-AAB239-AS_SAM_17_03QT</strain>
        <tissue evidence="2">Leaf</tissue>
    </source>
</reference>
<dbReference type="EMBL" id="JANAVB010016400">
    <property type="protein sequence ID" value="KAJ6831833.1"/>
    <property type="molecule type" value="Genomic_DNA"/>
</dbReference>